<name>A0A4R1F414_9GAMM</name>
<keyword evidence="3 6" id="KW-0808">Transferase</keyword>
<reference evidence="6 7" key="1">
    <citation type="submission" date="2019-03" db="EMBL/GenBank/DDBJ databases">
        <title>Genomic Encyclopedia of Type Strains, Phase IV (KMG-IV): sequencing the most valuable type-strain genomes for metagenomic binning, comparative biology and taxonomic classification.</title>
        <authorList>
            <person name="Goeker M."/>
        </authorList>
    </citation>
    <scope>NUCLEOTIDE SEQUENCE [LARGE SCALE GENOMIC DNA]</scope>
    <source>
        <strain evidence="6 7">DSM 24830</strain>
    </source>
</reference>
<dbReference type="Pfam" id="PF00155">
    <property type="entry name" value="Aminotran_1_2"/>
    <property type="match status" value="1"/>
</dbReference>
<dbReference type="GO" id="GO:1901605">
    <property type="term" value="P:alpha-amino acid metabolic process"/>
    <property type="evidence" value="ECO:0007669"/>
    <property type="project" value="TreeGrafter"/>
</dbReference>
<dbReference type="Proteomes" id="UP000294887">
    <property type="component" value="Unassembled WGS sequence"/>
</dbReference>
<dbReference type="Gene3D" id="3.40.640.10">
    <property type="entry name" value="Type I PLP-dependent aspartate aminotransferase-like (Major domain)"/>
    <property type="match status" value="1"/>
</dbReference>
<organism evidence="6 7">
    <name type="scientific">Cocleimonas flava</name>
    <dbReference type="NCBI Taxonomy" id="634765"/>
    <lineage>
        <taxon>Bacteria</taxon>
        <taxon>Pseudomonadati</taxon>
        <taxon>Pseudomonadota</taxon>
        <taxon>Gammaproteobacteria</taxon>
        <taxon>Thiotrichales</taxon>
        <taxon>Thiotrichaceae</taxon>
        <taxon>Cocleimonas</taxon>
    </lineage>
</organism>
<dbReference type="InterPro" id="IPR050859">
    <property type="entry name" value="Class-I_PLP-dep_aminotransf"/>
</dbReference>
<dbReference type="NCBIfam" id="NF006967">
    <property type="entry name" value="PRK09440.1-5"/>
    <property type="match status" value="1"/>
</dbReference>
<proteinExistence type="predicted"/>
<protein>
    <submittedName>
        <fullName evidence="6">Valine-pyruvate aminotransferase</fullName>
    </submittedName>
</protein>
<dbReference type="PANTHER" id="PTHR42790">
    <property type="entry name" value="AMINOTRANSFERASE"/>
    <property type="match status" value="1"/>
</dbReference>
<keyword evidence="7" id="KW-1185">Reference proteome</keyword>
<evidence type="ECO:0000256" key="2">
    <source>
        <dbReference type="ARBA" id="ARBA00022576"/>
    </source>
</evidence>
<comment type="caution">
    <text evidence="6">The sequence shown here is derived from an EMBL/GenBank/DDBJ whole genome shotgun (WGS) entry which is preliminary data.</text>
</comment>
<dbReference type="RefSeq" id="WP_131905594.1">
    <property type="nucleotide sequence ID" value="NZ_BAAAFU010000004.1"/>
</dbReference>
<keyword evidence="2 6" id="KW-0032">Aminotransferase</keyword>
<evidence type="ECO:0000313" key="7">
    <source>
        <dbReference type="Proteomes" id="UP000294887"/>
    </source>
</evidence>
<dbReference type="InterPro" id="IPR015424">
    <property type="entry name" value="PyrdxlP-dep_Trfase"/>
</dbReference>
<dbReference type="GO" id="GO:0030170">
    <property type="term" value="F:pyridoxal phosphate binding"/>
    <property type="evidence" value="ECO:0007669"/>
    <property type="project" value="InterPro"/>
</dbReference>
<evidence type="ECO:0000256" key="3">
    <source>
        <dbReference type="ARBA" id="ARBA00022679"/>
    </source>
</evidence>
<dbReference type="NCBIfam" id="NF006964">
    <property type="entry name" value="PRK09440.1-2"/>
    <property type="match status" value="1"/>
</dbReference>
<evidence type="ECO:0000259" key="5">
    <source>
        <dbReference type="Pfam" id="PF00155"/>
    </source>
</evidence>
<keyword evidence="6" id="KW-0670">Pyruvate</keyword>
<dbReference type="InterPro" id="IPR015421">
    <property type="entry name" value="PyrdxlP-dep_Trfase_major"/>
</dbReference>
<dbReference type="SUPFAM" id="SSF53383">
    <property type="entry name" value="PLP-dependent transferases"/>
    <property type="match status" value="1"/>
</dbReference>
<dbReference type="OrthoDB" id="9808770at2"/>
<dbReference type="GO" id="GO:0009042">
    <property type="term" value="F:valine-pyruvate transaminase activity"/>
    <property type="evidence" value="ECO:0007669"/>
    <property type="project" value="TreeGrafter"/>
</dbReference>
<evidence type="ECO:0000313" key="6">
    <source>
        <dbReference type="EMBL" id="TCJ87304.1"/>
    </source>
</evidence>
<evidence type="ECO:0000256" key="4">
    <source>
        <dbReference type="ARBA" id="ARBA00022898"/>
    </source>
</evidence>
<dbReference type="InterPro" id="IPR004839">
    <property type="entry name" value="Aminotransferase_I/II_large"/>
</dbReference>
<gene>
    <name evidence="6" type="ORF">EV695_1812</name>
</gene>
<dbReference type="PANTHER" id="PTHR42790:SF4">
    <property type="entry name" value="VALINE--PYRUVATE AMINOTRANSFERASE"/>
    <property type="match status" value="1"/>
</dbReference>
<dbReference type="CDD" id="cd00609">
    <property type="entry name" value="AAT_like"/>
    <property type="match status" value="1"/>
</dbReference>
<sequence length="429" mass="47887">MNLSKFGKKFTQPTGITQLMEDLGNANNSGNPDIVMLGGGNPALIPESNDLFVKELQALISSSKVDSMLGLYDGPLGFDEFREALADMLNDHYGWGLDANNIALSNGSQSNFFSLFNLLAGEMTDGSNNKILFPLAPEYVGYADQGLSDDMFVSIKPKINILENDSASDASHSKQKQFKYEIDFDVLEETLAETHRNIGAICVSRPTNPTGNVITNDELSRLDALAQQYQIPLIIDNAYGHPFPGAIYIDAKLTWNPNTILCMSLSKLGLPGLRTGIVIANHDIINALSRINGVMILAPNSVGPTLMTRMIKDKELLNLCRNVIKPFYEDKAATAVRVFDEVFADQPVYLHKLEGAFFMWLWFKDMDITGQELYTRLKREDVYIIPGHNFFIGIEDDWEHKHQCIRINYAKDEATLRKGLEAIHRIITS</sequence>
<evidence type="ECO:0000256" key="1">
    <source>
        <dbReference type="ARBA" id="ARBA00001933"/>
    </source>
</evidence>
<dbReference type="GO" id="GO:0005829">
    <property type="term" value="C:cytosol"/>
    <property type="evidence" value="ECO:0007669"/>
    <property type="project" value="TreeGrafter"/>
</dbReference>
<comment type="cofactor">
    <cofactor evidence="1">
        <name>pyridoxal 5'-phosphate</name>
        <dbReference type="ChEBI" id="CHEBI:597326"/>
    </cofactor>
</comment>
<keyword evidence="4" id="KW-0663">Pyridoxal phosphate</keyword>
<dbReference type="AlphaFoldDB" id="A0A4R1F414"/>
<feature type="domain" description="Aminotransferase class I/classII large" evidence="5">
    <location>
        <begin position="178"/>
        <end position="423"/>
    </location>
</feature>
<accession>A0A4R1F414</accession>
<dbReference type="EMBL" id="SMFQ01000003">
    <property type="protein sequence ID" value="TCJ87304.1"/>
    <property type="molecule type" value="Genomic_DNA"/>
</dbReference>